<dbReference type="Proteomes" id="UP001175227">
    <property type="component" value="Unassembled WGS sequence"/>
</dbReference>
<evidence type="ECO:0000313" key="2">
    <source>
        <dbReference type="Proteomes" id="UP001175227"/>
    </source>
</evidence>
<sequence>MPFCTLFHKCPQPASSAEFRCALEVENGIEGCITCFNVFAATKLLCIEVKVAGDVEGSISMRLKDVDNHAGNEEAVILWCRDLRAGHWKQQLVQATWWRYWQKDMLQPLIHVMVMTRWAYNGVHAYVYAPWGECSVWGQGDQSFEVWHVQREGENRVTACRWDHMQRDTLWASAKGCMMSTGAVYQKHRHMDRRMSSGQSIVDSEQSEGNALQFATIITNWHIIHEAILMDQKDKKQQLVAKHKDQQIPAFTAWYISQHRNLVKRRLSAQS</sequence>
<proteinExistence type="predicted"/>
<gene>
    <name evidence="1" type="ORF">IW261DRAFT_1422939</name>
</gene>
<protein>
    <submittedName>
        <fullName evidence="1">Uncharacterized protein</fullName>
    </submittedName>
</protein>
<dbReference type="AlphaFoldDB" id="A0AA39NZE2"/>
<reference evidence="1" key="1">
    <citation type="submission" date="2023-06" db="EMBL/GenBank/DDBJ databases">
        <authorList>
            <consortium name="Lawrence Berkeley National Laboratory"/>
            <person name="Ahrendt S."/>
            <person name="Sahu N."/>
            <person name="Indic B."/>
            <person name="Wong-Bajracharya J."/>
            <person name="Merenyi Z."/>
            <person name="Ke H.-M."/>
            <person name="Monk M."/>
            <person name="Kocsube S."/>
            <person name="Drula E."/>
            <person name="Lipzen A."/>
            <person name="Balint B."/>
            <person name="Henrissat B."/>
            <person name="Andreopoulos B."/>
            <person name="Martin F.M."/>
            <person name="Harder C.B."/>
            <person name="Rigling D."/>
            <person name="Ford K.L."/>
            <person name="Foster G.D."/>
            <person name="Pangilinan J."/>
            <person name="Papanicolaou A."/>
            <person name="Barry K."/>
            <person name="LaButti K."/>
            <person name="Viragh M."/>
            <person name="Koriabine M."/>
            <person name="Yan M."/>
            <person name="Riley R."/>
            <person name="Champramary S."/>
            <person name="Plett K.L."/>
            <person name="Tsai I.J."/>
            <person name="Slot J."/>
            <person name="Sipos G."/>
            <person name="Plett J."/>
            <person name="Nagy L.G."/>
            <person name="Grigoriev I.V."/>
        </authorList>
    </citation>
    <scope>NUCLEOTIDE SEQUENCE</scope>
    <source>
        <strain evidence="1">ICMP 16352</strain>
    </source>
</reference>
<evidence type="ECO:0000313" key="1">
    <source>
        <dbReference type="EMBL" id="KAK0474349.1"/>
    </source>
</evidence>
<name>A0AA39NZE2_9AGAR</name>
<dbReference type="EMBL" id="JAUEPR010000027">
    <property type="protein sequence ID" value="KAK0474349.1"/>
    <property type="molecule type" value="Genomic_DNA"/>
</dbReference>
<comment type="caution">
    <text evidence="1">The sequence shown here is derived from an EMBL/GenBank/DDBJ whole genome shotgun (WGS) entry which is preliminary data.</text>
</comment>
<organism evidence="1 2">
    <name type="scientific">Armillaria novae-zelandiae</name>
    <dbReference type="NCBI Taxonomy" id="153914"/>
    <lineage>
        <taxon>Eukaryota</taxon>
        <taxon>Fungi</taxon>
        <taxon>Dikarya</taxon>
        <taxon>Basidiomycota</taxon>
        <taxon>Agaricomycotina</taxon>
        <taxon>Agaricomycetes</taxon>
        <taxon>Agaricomycetidae</taxon>
        <taxon>Agaricales</taxon>
        <taxon>Marasmiineae</taxon>
        <taxon>Physalacriaceae</taxon>
        <taxon>Armillaria</taxon>
    </lineage>
</organism>
<accession>A0AA39NZE2</accession>
<keyword evidence="2" id="KW-1185">Reference proteome</keyword>